<proteinExistence type="predicted"/>
<name>X6N2F6_RETFI</name>
<accession>X6N2F6</accession>
<dbReference type="AlphaFoldDB" id="X6N2F6"/>
<feature type="compositionally biased region" description="Polar residues" evidence="2">
    <location>
        <begin position="26"/>
        <end position="42"/>
    </location>
</feature>
<feature type="region of interest" description="Disordered" evidence="2">
    <location>
        <begin position="1"/>
        <end position="42"/>
    </location>
</feature>
<protein>
    <submittedName>
        <fullName evidence="3">Uncharacterized protein</fullName>
    </submittedName>
</protein>
<evidence type="ECO:0000313" key="4">
    <source>
        <dbReference type="Proteomes" id="UP000023152"/>
    </source>
</evidence>
<feature type="coiled-coil region" evidence="1">
    <location>
        <begin position="77"/>
        <end position="115"/>
    </location>
</feature>
<gene>
    <name evidence="3" type="ORF">RFI_17125</name>
</gene>
<keyword evidence="1" id="KW-0175">Coiled coil</keyword>
<feature type="non-terminal residue" evidence="3">
    <location>
        <position position="181"/>
    </location>
</feature>
<feature type="region of interest" description="Disordered" evidence="2">
    <location>
        <begin position="156"/>
        <end position="181"/>
    </location>
</feature>
<organism evidence="3 4">
    <name type="scientific">Reticulomyxa filosa</name>
    <dbReference type="NCBI Taxonomy" id="46433"/>
    <lineage>
        <taxon>Eukaryota</taxon>
        <taxon>Sar</taxon>
        <taxon>Rhizaria</taxon>
        <taxon>Retaria</taxon>
        <taxon>Foraminifera</taxon>
        <taxon>Monothalamids</taxon>
        <taxon>Reticulomyxidae</taxon>
        <taxon>Reticulomyxa</taxon>
    </lineage>
</organism>
<comment type="caution">
    <text evidence="3">The sequence shown here is derived from an EMBL/GenBank/DDBJ whole genome shotgun (WGS) entry which is preliminary data.</text>
</comment>
<reference evidence="3 4" key="1">
    <citation type="journal article" date="2013" name="Curr. Biol.">
        <title>The Genome of the Foraminiferan Reticulomyxa filosa.</title>
        <authorList>
            <person name="Glockner G."/>
            <person name="Hulsmann N."/>
            <person name="Schleicher M."/>
            <person name="Noegel A.A."/>
            <person name="Eichinger L."/>
            <person name="Gallinger C."/>
            <person name="Pawlowski J."/>
            <person name="Sierra R."/>
            <person name="Euteneuer U."/>
            <person name="Pillet L."/>
            <person name="Moustafa A."/>
            <person name="Platzer M."/>
            <person name="Groth M."/>
            <person name="Szafranski K."/>
            <person name="Schliwa M."/>
        </authorList>
    </citation>
    <scope>NUCLEOTIDE SEQUENCE [LARGE SCALE GENOMIC DNA]</scope>
</reference>
<evidence type="ECO:0000313" key="3">
    <source>
        <dbReference type="EMBL" id="ETO20093.1"/>
    </source>
</evidence>
<sequence>TNRKPEHSQSSTFVFPLTKDDDHLNGTISGNQSEANSVENTPRTNRLLSDISWMSSPKDIGSQRSWSVRSEGRAEEIEKLVQNSGGFKEKLKEFQENLARQAEKAQSNVKELKKKRGYRSVKLDPQIKLNAIENFNKRIEKHKHKMSQGVMYVLAMEDKKHNGSSSAIDPESQSQSNVSDN</sequence>
<feature type="compositionally biased region" description="Polar residues" evidence="2">
    <location>
        <begin position="163"/>
        <end position="181"/>
    </location>
</feature>
<evidence type="ECO:0000256" key="2">
    <source>
        <dbReference type="SAM" id="MobiDB-lite"/>
    </source>
</evidence>
<dbReference type="Proteomes" id="UP000023152">
    <property type="component" value="Unassembled WGS sequence"/>
</dbReference>
<keyword evidence="4" id="KW-1185">Reference proteome</keyword>
<feature type="non-terminal residue" evidence="3">
    <location>
        <position position="1"/>
    </location>
</feature>
<evidence type="ECO:0000256" key="1">
    <source>
        <dbReference type="SAM" id="Coils"/>
    </source>
</evidence>
<dbReference type="EMBL" id="ASPP01012939">
    <property type="protein sequence ID" value="ETO20093.1"/>
    <property type="molecule type" value="Genomic_DNA"/>
</dbReference>